<evidence type="ECO:0000256" key="3">
    <source>
        <dbReference type="ARBA" id="ARBA00022989"/>
    </source>
</evidence>
<evidence type="ECO:0000256" key="1">
    <source>
        <dbReference type="ARBA" id="ARBA00004651"/>
    </source>
</evidence>
<feature type="transmembrane region" description="Helical" evidence="5">
    <location>
        <begin position="533"/>
        <end position="557"/>
    </location>
</feature>
<evidence type="ECO:0000256" key="2">
    <source>
        <dbReference type="ARBA" id="ARBA00022692"/>
    </source>
</evidence>
<dbReference type="Gene3D" id="1.10.3720.10">
    <property type="entry name" value="MetI-like"/>
    <property type="match status" value="2"/>
</dbReference>
<dbReference type="AlphaFoldDB" id="A0A0Q3I2X5"/>
<dbReference type="GO" id="GO:0055085">
    <property type="term" value="P:transmembrane transport"/>
    <property type="evidence" value="ECO:0007669"/>
    <property type="project" value="InterPro"/>
</dbReference>
<dbReference type="PANTHER" id="PTHR43496:SF1">
    <property type="entry name" value="POLYGALACTURONAN_RHAMNOGALACTURONAN TRANSPORT SYSTEM PERMEASE PROTEIN YTEP"/>
    <property type="match status" value="1"/>
</dbReference>
<organism evidence="7 9">
    <name type="scientific">Bosea thiooxidans</name>
    <dbReference type="NCBI Taxonomy" id="53254"/>
    <lineage>
        <taxon>Bacteria</taxon>
        <taxon>Pseudomonadati</taxon>
        <taxon>Pseudomonadota</taxon>
        <taxon>Alphaproteobacteria</taxon>
        <taxon>Hyphomicrobiales</taxon>
        <taxon>Boseaceae</taxon>
        <taxon>Bosea</taxon>
    </lineage>
</organism>
<reference evidence="8 10" key="2">
    <citation type="submission" date="2017-02" db="EMBL/GenBank/DDBJ databases">
        <authorList>
            <person name="Peterson S.W."/>
        </authorList>
    </citation>
    <scope>NUCLEOTIDE SEQUENCE [LARGE SCALE GENOMIC DNA]</scope>
    <source>
        <strain evidence="8 10">DSM 9653</strain>
    </source>
</reference>
<reference evidence="7 9" key="1">
    <citation type="submission" date="2015-10" db="EMBL/GenBank/DDBJ databases">
        <title>Draft genome of Bosea thiooxidans.</title>
        <authorList>
            <person name="Wang X."/>
        </authorList>
    </citation>
    <scope>NUCLEOTIDE SEQUENCE [LARGE SCALE GENOMIC DNA]</scope>
    <source>
        <strain evidence="7 9">CGMCC 9174</strain>
    </source>
</reference>
<proteinExistence type="inferred from homology"/>
<dbReference type="CDD" id="cd06261">
    <property type="entry name" value="TM_PBP2"/>
    <property type="match status" value="2"/>
</dbReference>
<keyword evidence="5" id="KW-0813">Transport</keyword>
<dbReference type="Proteomes" id="UP000051562">
    <property type="component" value="Unassembled WGS sequence"/>
</dbReference>
<feature type="domain" description="ABC transmembrane type-1" evidence="6">
    <location>
        <begin position="359"/>
        <end position="554"/>
    </location>
</feature>
<feature type="transmembrane region" description="Helical" evidence="5">
    <location>
        <begin position="116"/>
        <end position="141"/>
    </location>
</feature>
<dbReference type="OrthoDB" id="27542at2"/>
<dbReference type="STRING" id="53254.SAMN05660750_00591"/>
<evidence type="ECO:0000259" key="6">
    <source>
        <dbReference type="PROSITE" id="PS50928"/>
    </source>
</evidence>
<dbReference type="SUPFAM" id="SSF161098">
    <property type="entry name" value="MetI-like"/>
    <property type="match status" value="2"/>
</dbReference>
<dbReference type="GO" id="GO:0005886">
    <property type="term" value="C:plasma membrane"/>
    <property type="evidence" value="ECO:0007669"/>
    <property type="project" value="UniProtKB-SubCell"/>
</dbReference>
<feature type="domain" description="ABC transmembrane type-1" evidence="6">
    <location>
        <begin position="81"/>
        <end position="278"/>
    </location>
</feature>
<feature type="transmembrane region" description="Helical" evidence="5">
    <location>
        <begin position="429"/>
        <end position="448"/>
    </location>
</feature>
<feature type="transmembrane region" description="Helical" evidence="5">
    <location>
        <begin position="210"/>
        <end position="232"/>
    </location>
</feature>
<dbReference type="InterPro" id="IPR000515">
    <property type="entry name" value="MetI-like"/>
</dbReference>
<feature type="transmembrane region" description="Helical" evidence="5">
    <location>
        <begin position="257"/>
        <end position="277"/>
    </location>
</feature>
<keyword evidence="9" id="KW-1185">Reference proteome</keyword>
<dbReference type="EMBL" id="LMAR01000051">
    <property type="protein sequence ID" value="KQK29224.1"/>
    <property type="molecule type" value="Genomic_DNA"/>
</dbReference>
<evidence type="ECO:0000313" key="9">
    <source>
        <dbReference type="Proteomes" id="UP000051562"/>
    </source>
</evidence>
<dbReference type="PANTHER" id="PTHR43496">
    <property type="entry name" value="PROTEIN LPLB"/>
    <property type="match status" value="1"/>
</dbReference>
<feature type="transmembrane region" description="Helical" evidence="5">
    <location>
        <begin position="307"/>
        <end position="331"/>
    </location>
</feature>
<name>A0A0Q3I2X5_9HYPH</name>
<accession>A0A0Q3I2X5</accession>
<evidence type="ECO:0000313" key="7">
    <source>
        <dbReference type="EMBL" id="KQK29224.1"/>
    </source>
</evidence>
<dbReference type="EMBL" id="FUYX01000001">
    <property type="protein sequence ID" value="SKB40209.1"/>
    <property type="molecule type" value="Genomic_DNA"/>
</dbReference>
<dbReference type="RefSeq" id="WP_055729394.1">
    <property type="nucleotide sequence ID" value="NZ_FUYX01000001.1"/>
</dbReference>
<feature type="transmembrane region" description="Helical" evidence="5">
    <location>
        <begin position="363"/>
        <end position="384"/>
    </location>
</feature>
<gene>
    <name evidence="7" type="ORF">ARD30_18475</name>
    <name evidence="8" type="ORF">SAMN05660750_00591</name>
</gene>
<feature type="transmembrane region" description="Helical" evidence="5">
    <location>
        <begin position="85"/>
        <end position="104"/>
    </location>
</feature>
<protein>
    <submittedName>
        <fullName evidence="8">Iron(III) transport system permease protein</fullName>
    </submittedName>
    <submittedName>
        <fullName evidence="7">Phosphonate ABC transporter permease</fullName>
    </submittedName>
</protein>
<comment type="similarity">
    <text evidence="5">Belongs to the binding-protein-dependent transport system permease family.</text>
</comment>
<evidence type="ECO:0000313" key="8">
    <source>
        <dbReference type="EMBL" id="SKB40209.1"/>
    </source>
</evidence>
<evidence type="ECO:0000313" key="10">
    <source>
        <dbReference type="Proteomes" id="UP000190130"/>
    </source>
</evidence>
<dbReference type="InterPro" id="IPR035906">
    <property type="entry name" value="MetI-like_sf"/>
</dbReference>
<dbReference type="NCBIfam" id="TIGR03262">
    <property type="entry name" value="PhnU2"/>
    <property type="match status" value="1"/>
</dbReference>
<feature type="transmembrane region" description="Helical" evidence="5">
    <location>
        <begin position="396"/>
        <end position="423"/>
    </location>
</feature>
<keyword evidence="4 5" id="KW-0472">Membrane</keyword>
<comment type="subcellular location">
    <subcellularLocation>
        <location evidence="1 5">Cell membrane</location>
        <topology evidence="1 5">Multi-pass membrane protein</topology>
    </subcellularLocation>
</comment>
<evidence type="ECO:0000256" key="4">
    <source>
        <dbReference type="ARBA" id="ARBA00023136"/>
    </source>
</evidence>
<keyword evidence="3 5" id="KW-1133">Transmembrane helix</keyword>
<feature type="transmembrane region" description="Helical" evidence="5">
    <location>
        <begin position="490"/>
        <end position="513"/>
    </location>
</feature>
<dbReference type="InterPro" id="IPR017664">
    <property type="entry name" value="AminoethylPonate_ABC_perm-1"/>
</dbReference>
<sequence length="571" mass="61700">MSDAVQEVPLTGSLVAPRPLRIGERQVGATLVLALCAILVLIIGLPLWALLSKSVENTEGHFVGLANFVTYATTPTLVASLVNSLFVAATTTALVIPLAFAYAYALCRSRIPGKGLFYAAAMVPVFAPSLLSGLALIYVFGNQGLLKSWLMGASLYGPVGVIAAESLYCFPHAMLIMVTALALSDGRLREAAEALGTSRWRIFRTITLPAARYGVISASFVVFTLVITDFGIPKVIGGQFSVLATDAYRQVVGQQNFPMGAVVGIILLVPAVIAFFIDRAAQKRQSAMLSARAVPYSPKPERRRDTVLLILVSLVAFTIVAPYAIAVWGSFVRYWPYNLSLTLNNYDFSTVEPSGWEPYRNSLMLAGLTAIIGTTLIFCGAYLVEKLKAVPHLRAFAHFLAMLPMAVPGLVLGLGYVFFYNAIWNPLGFLYGTLAILVINTIAHFYTVGHITALTSLKQIDSEFEAVSASLKVPFWTTFRRVTAPICMPAILDIAVYVFVNAMTTVSAVIFLYGADTKLASIAIVHMDEAGAVASAAGMATVIMLTAIAVKLLHIALDRLVFGRLQRWRQR</sequence>
<dbReference type="Pfam" id="PF00528">
    <property type="entry name" value="BPD_transp_1"/>
    <property type="match status" value="2"/>
</dbReference>
<dbReference type="Proteomes" id="UP000190130">
    <property type="component" value="Unassembled WGS sequence"/>
</dbReference>
<feature type="transmembrane region" description="Helical" evidence="5">
    <location>
        <begin position="161"/>
        <end position="183"/>
    </location>
</feature>
<evidence type="ECO:0000256" key="5">
    <source>
        <dbReference type="RuleBase" id="RU363032"/>
    </source>
</evidence>
<keyword evidence="2 5" id="KW-0812">Transmembrane</keyword>
<feature type="transmembrane region" description="Helical" evidence="5">
    <location>
        <begin position="27"/>
        <end position="51"/>
    </location>
</feature>
<dbReference type="PROSITE" id="PS50928">
    <property type="entry name" value="ABC_TM1"/>
    <property type="match status" value="2"/>
</dbReference>